<evidence type="ECO:0000256" key="9">
    <source>
        <dbReference type="ARBA" id="ARBA00023157"/>
    </source>
</evidence>
<dbReference type="Gene3D" id="1.20.1270.60">
    <property type="entry name" value="Arfaptin homology (AH) domain/BAR domain"/>
    <property type="match status" value="1"/>
</dbReference>
<keyword evidence="8 13" id="KW-0175">Coiled coil</keyword>
<feature type="coiled-coil region" evidence="13">
    <location>
        <begin position="2193"/>
        <end position="2508"/>
    </location>
</feature>
<dbReference type="Gene3D" id="2.60.120.260">
    <property type="entry name" value="Galactose-binding domain-like"/>
    <property type="match status" value="1"/>
</dbReference>
<feature type="domain" description="Laminin EGF-like" evidence="17">
    <location>
        <begin position="585"/>
        <end position="630"/>
    </location>
</feature>
<feature type="domain" description="Laminin EGF-like" evidence="17">
    <location>
        <begin position="418"/>
        <end position="461"/>
    </location>
</feature>
<evidence type="ECO:0000256" key="7">
    <source>
        <dbReference type="ARBA" id="ARBA00022889"/>
    </source>
</evidence>
<reference evidence="21 22" key="1">
    <citation type="submission" date="2021-04" db="EMBL/GenBank/DDBJ databases">
        <authorList>
            <person name="De Guttry C."/>
            <person name="Zahm M."/>
            <person name="Klopp C."/>
            <person name="Cabau C."/>
            <person name="Louis A."/>
            <person name="Berthelot C."/>
            <person name="Parey E."/>
            <person name="Roest Crollius H."/>
            <person name="Montfort J."/>
            <person name="Robinson-Rechavi M."/>
            <person name="Bucao C."/>
            <person name="Bouchez O."/>
            <person name="Gislard M."/>
            <person name="Lluch J."/>
            <person name="Milhes M."/>
            <person name="Lampietro C."/>
            <person name="Lopez Roques C."/>
            <person name="Donnadieu C."/>
            <person name="Braasch I."/>
            <person name="Desvignes T."/>
            <person name="Postlethwait J."/>
            <person name="Bobe J."/>
            <person name="Wedekind C."/>
            <person name="Guiguen Y."/>
        </authorList>
    </citation>
    <scope>NUCLEOTIDE SEQUENCE [LARGE SCALE GENOMIC DNA]</scope>
    <source>
        <strain evidence="21">Cs_M1</strain>
        <tissue evidence="21">Blood</tissue>
    </source>
</reference>
<dbReference type="SUPFAM" id="SSF49899">
    <property type="entry name" value="Concanavalin A-like lectins/glucanases"/>
    <property type="match status" value="5"/>
</dbReference>
<keyword evidence="11 12" id="KW-0424">Laminin EGF-like domain</keyword>
<dbReference type="InterPro" id="IPR002049">
    <property type="entry name" value="LE_dom"/>
</dbReference>
<keyword evidence="2" id="KW-0964">Secreted</keyword>
<accession>A0AAN8LUH9</accession>
<evidence type="ECO:0000256" key="15">
    <source>
        <dbReference type="SAM" id="SignalP"/>
    </source>
</evidence>
<feature type="disulfide bond" evidence="12">
    <location>
        <begin position="606"/>
        <end position="615"/>
    </location>
</feature>
<dbReference type="InterPro" id="IPR008211">
    <property type="entry name" value="Laminin_N"/>
</dbReference>
<dbReference type="Proteomes" id="UP001356427">
    <property type="component" value="Unassembled WGS sequence"/>
</dbReference>
<dbReference type="FunFam" id="2.10.25.10:FF:000033">
    <property type="entry name" value="Laminin subunit alpha 2"/>
    <property type="match status" value="1"/>
</dbReference>
<feature type="domain" description="Laminin EGF-like" evidence="17">
    <location>
        <begin position="727"/>
        <end position="776"/>
    </location>
</feature>
<keyword evidence="9 12" id="KW-1015">Disulfide bond</keyword>
<dbReference type="Gene3D" id="2.60.120.200">
    <property type="match status" value="5"/>
</dbReference>
<feature type="disulfide bond" evidence="12">
    <location>
        <begin position="728"/>
        <end position="745"/>
    </location>
</feature>
<feature type="disulfide bond" evidence="12">
    <location>
        <begin position="585"/>
        <end position="597"/>
    </location>
</feature>
<evidence type="ECO:0000256" key="3">
    <source>
        <dbReference type="ARBA" id="ARBA00022530"/>
    </source>
</evidence>
<feature type="disulfide bond" evidence="12">
    <location>
        <begin position="1653"/>
        <end position="1662"/>
    </location>
</feature>
<evidence type="ECO:0000256" key="13">
    <source>
        <dbReference type="SAM" id="Coils"/>
    </source>
</evidence>
<dbReference type="Pfam" id="PF00053">
    <property type="entry name" value="EGF_laminin"/>
    <property type="match status" value="17"/>
</dbReference>
<dbReference type="Pfam" id="PF00052">
    <property type="entry name" value="Laminin_B"/>
    <property type="match status" value="1"/>
</dbReference>
<dbReference type="PROSITE" id="PS50025">
    <property type="entry name" value="LAM_G_DOMAIN"/>
    <property type="match status" value="4"/>
</dbReference>
<feature type="signal peptide" evidence="15">
    <location>
        <begin position="1"/>
        <end position="27"/>
    </location>
</feature>
<dbReference type="SMART" id="SM00282">
    <property type="entry name" value="LamG"/>
    <property type="match status" value="5"/>
</dbReference>
<feature type="disulfide bond" evidence="12">
    <location>
        <begin position="1495"/>
        <end position="1512"/>
    </location>
</feature>
<dbReference type="GO" id="GO:0030334">
    <property type="term" value="P:regulation of cell migration"/>
    <property type="evidence" value="ECO:0007669"/>
    <property type="project" value="InterPro"/>
</dbReference>
<dbReference type="FunFam" id="2.10.25.10:FF:000106">
    <property type="entry name" value="Heparan sulfate proteoglycan 2"/>
    <property type="match status" value="1"/>
</dbReference>
<feature type="disulfide bond" evidence="12">
    <location>
        <begin position="699"/>
        <end position="708"/>
    </location>
</feature>
<dbReference type="InterPro" id="IPR001791">
    <property type="entry name" value="Laminin_G"/>
</dbReference>
<dbReference type="Pfam" id="PF00055">
    <property type="entry name" value="Laminin_N"/>
    <property type="match status" value="1"/>
</dbReference>
<feature type="disulfide bond" evidence="12">
    <location>
        <begin position="680"/>
        <end position="697"/>
    </location>
</feature>
<evidence type="ECO:0000256" key="4">
    <source>
        <dbReference type="ARBA" id="ARBA00022729"/>
    </source>
</evidence>
<dbReference type="Pfam" id="PF06008">
    <property type="entry name" value="Laminin_I"/>
    <property type="match status" value="1"/>
</dbReference>
<feature type="disulfide bond" evidence="12">
    <location>
        <begin position="1934"/>
        <end position="1943"/>
    </location>
</feature>
<feature type="domain" description="Laminin EGF-like" evidence="17">
    <location>
        <begin position="633"/>
        <end position="677"/>
    </location>
</feature>
<dbReference type="FunFam" id="2.60.120.260:FF:000092">
    <property type="entry name" value="Laminin subunit alpha-3"/>
    <property type="match status" value="1"/>
</dbReference>
<evidence type="ECO:0000256" key="14">
    <source>
        <dbReference type="SAM" id="MobiDB-lite"/>
    </source>
</evidence>
<dbReference type="PROSITE" id="PS51231">
    <property type="entry name" value="DAD"/>
    <property type="match status" value="1"/>
</dbReference>
<protein>
    <recommendedName>
        <fullName evidence="23">Laminin subunit alpha-3-like</fullName>
    </recommendedName>
</protein>
<dbReference type="GO" id="GO:0007155">
    <property type="term" value="P:cell adhesion"/>
    <property type="evidence" value="ECO:0007669"/>
    <property type="project" value="UniProtKB-KW"/>
</dbReference>
<feature type="domain" description="Laminin G" evidence="16">
    <location>
        <begin position="3391"/>
        <end position="3572"/>
    </location>
</feature>
<comment type="subcellular location">
    <subcellularLocation>
        <location evidence="1">Secreted</location>
        <location evidence="1">Extracellular space</location>
        <location evidence="1">Extracellular matrix</location>
        <location evidence="1">Basement membrane</location>
    </subcellularLocation>
</comment>
<evidence type="ECO:0000256" key="10">
    <source>
        <dbReference type="ARBA" id="ARBA00023180"/>
    </source>
</evidence>
<feature type="disulfide bond" evidence="12">
    <location>
        <begin position="1988"/>
        <end position="1997"/>
    </location>
</feature>
<feature type="domain" description="Laminin G" evidence="16">
    <location>
        <begin position="3014"/>
        <end position="3175"/>
    </location>
</feature>
<dbReference type="PROSITE" id="PS00022">
    <property type="entry name" value="EGF_1"/>
    <property type="match status" value="1"/>
</dbReference>
<feature type="disulfide bond" evidence="12">
    <location>
        <begin position="747"/>
        <end position="756"/>
    </location>
</feature>
<evidence type="ECO:0000259" key="20">
    <source>
        <dbReference type="PROSITE" id="PS51231"/>
    </source>
</evidence>
<keyword evidence="7" id="KW-0130">Cell adhesion</keyword>
<name>A0AAN8LUH9_9TELE</name>
<keyword evidence="4 15" id="KW-0732">Signal</keyword>
<feature type="disulfide bond" evidence="12">
    <location>
        <begin position="1493"/>
        <end position="1505"/>
    </location>
</feature>
<feature type="domain" description="Laminin N-terminal" evidence="19">
    <location>
        <begin position="35"/>
        <end position="288"/>
    </location>
</feature>
<proteinExistence type="predicted"/>
<dbReference type="InterPro" id="IPR000034">
    <property type="entry name" value="Laminin_IV"/>
</dbReference>
<comment type="caution">
    <text evidence="21">The sequence shown here is derived from an EMBL/GenBank/DDBJ whole genome shotgun (WGS) entry which is preliminary data.</text>
</comment>
<dbReference type="Gene3D" id="2.10.25.10">
    <property type="entry name" value="Laminin"/>
    <property type="match status" value="15"/>
</dbReference>
<feature type="domain" description="Laminin IV type A" evidence="18">
    <location>
        <begin position="1703"/>
        <end position="1881"/>
    </location>
</feature>
<evidence type="ECO:0000256" key="12">
    <source>
        <dbReference type="PROSITE-ProRule" id="PRU00460"/>
    </source>
</evidence>
<evidence type="ECO:0000259" key="18">
    <source>
        <dbReference type="PROSITE" id="PS51115"/>
    </source>
</evidence>
<dbReference type="GO" id="GO:0009888">
    <property type="term" value="P:tissue development"/>
    <property type="evidence" value="ECO:0007669"/>
    <property type="project" value="TreeGrafter"/>
</dbReference>
<dbReference type="InterPro" id="IPR000742">
    <property type="entry name" value="EGF"/>
</dbReference>
<dbReference type="InterPro" id="IPR027267">
    <property type="entry name" value="AH/BAR_dom_sf"/>
</dbReference>
<evidence type="ECO:0000259" key="16">
    <source>
        <dbReference type="PROSITE" id="PS50025"/>
    </source>
</evidence>
<feature type="domain" description="Laminin EGF-like" evidence="17">
    <location>
        <begin position="495"/>
        <end position="539"/>
    </location>
</feature>
<dbReference type="InterPro" id="IPR050440">
    <property type="entry name" value="Laminin/Netrin_ECM"/>
</dbReference>
<evidence type="ECO:0000256" key="1">
    <source>
        <dbReference type="ARBA" id="ARBA00004302"/>
    </source>
</evidence>
<dbReference type="CDD" id="cd00110">
    <property type="entry name" value="LamG"/>
    <property type="match status" value="4"/>
</dbReference>
<keyword evidence="3" id="KW-0272">Extracellular matrix</keyword>
<dbReference type="EMBL" id="JAGTTL010000016">
    <property type="protein sequence ID" value="KAK6310751.1"/>
    <property type="molecule type" value="Genomic_DNA"/>
</dbReference>
<feature type="disulfide bond" evidence="12">
    <location>
        <begin position="437"/>
        <end position="446"/>
    </location>
</feature>
<dbReference type="InterPro" id="IPR010307">
    <property type="entry name" value="Laminin_dom_II"/>
</dbReference>
<evidence type="ECO:0000259" key="19">
    <source>
        <dbReference type="PROSITE" id="PS51117"/>
    </source>
</evidence>
<keyword evidence="10" id="KW-0325">Glycoprotein</keyword>
<feature type="disulfide bond" evidence="12">
    <location>
        <begin position="495"/>
        <end position="507"/>
    </location>
</feature>
<dbReference type="FunFam" id="2.10.25.10:FF:000011">
    <property type="entry name" value="Cadherin EGF LAG seven-pass G-type receptor"/>
    <property type="match status" value="1"/>
</dbReference>
<dbReference type="SMART" id="SM00281">
    <property type="entry name" value="LamB"/>
    <property type="match status" value="1"/>
</dbReference>
<evidence type="ECO:0000256" key="6">
    <source>
        <dbReference type="ARBA" id="ARBA00022869"/>
    </source>
</evidence>
<dbReference type="FunFam" id="2.10.25.10:FF:000034">
    <property type="entry name" value="Laminin subunit alpha 3"/>
    <property type="match status" value="1"/>
</dbReference>
<dbReference type="FunFam" id="2.60.120.200:FF:000150">
    <property type="entry name" value="Laminin subunit alpha 5"/>
    <property type="match status" value="1"/>
</dbReference>
<dbReference type="FunFam" id="2.10.25.10:FF:000069">
    <property type="entry name" value="Laminin subunit alpha 1"/>
    <property type="match status" value="1"/>
</dbReference>
<dbReference type="GO" id="GO:0030155">
    <property type="term" value="P:regulation of cell adhesion"/>
    <property type="evidence" value="ECO:0007669"/>
    <property type="project" value="InterPro"/>
</dbReference>
<feature type="disulfide bond" evidence="12">
    <location>
        <begin position="1607"/>
        <end position="1616"/>
    </location>
</feature>
<dbReference type="PANTHER" id="PTHR10574">
    <property type="entry name" value="NETRIN/LAMININ-RELATED"/>
    <property type="match status" value="1"/>
</dbReference>
<feature type="domain" description="Laminin EGF-like" evidence="17">
    <location>
        <begin position="540"/>
        <end position="584"/>
    </location>
</feature>
<feature type="region of interest" description="Disordered" evidence="14">
    <location>
        <begin position="1114"/>
        <end position="1143"/>
    </location>
</feature>
<feature type="domain" description="Laminin G" evidence="16">
    <location>
        <begin position="3214"/>
        <end position="3384"/>
    </location>
</feature>
<feature type="domain" description="Laminin EGF-like" evidence="17">
    <location>
        <begin position="777"/>
        <end position="829"/>
    </location>
</feature>
<comment type="caution">
    <text evidence="12">Lacks conserved residue(s) required for the propagation of feature annotation.</text>
</comment>
<organism evidence="21 22">
    <name type="scientific">Coregonus suidteri</name>
    <dbReference type="NCBI Taxonomy" id="861788"/>
    <lineage>
        <taxon>Eukaryota</taxon>
        <taxon>Metazoa</taxon>
        <taxon>Chordata</taxon>
        <taxon>Craniata</taxon>
        <taxon>Vertebrata</taxon>
        <taxon>Euteleostomi</taxon>
        <taxon>Actinopterygii</taxon>
        <taxon>Neopterygii</taxon>
        <taxon>Teleostei</taxon>
        <taxon>Protacanthopterygii</taxon>
        <taxon>Salmoniformes</taxon>
        <taxon>Salmonidae</taxon>
        <taxon>Coregoninae</taxon>
        <taxon>Coregonus</taxon>
    </lineage>
</organism>
<dbReference type="SMART" id="SM00181">
    <property type="entry name" value="EGF"/>
    <property type="match status" value="11"/>
</dbReference>
<dbReference type="InterPro" id="IPR013320">
    <property type="entry name" value="ConA-like_dom_sf"/>
</dbReference>
<evidence type="ECO:0008006" key="23">
    <source>
        <dbReference type="Google" id="ProtNLM"/>
    </source>
</evidence>
<feature type="disulfide bond" evidence="12">
    <location>
        <begin position="587"/>
        <end position="604"/>
    </location>
</feature>
<feature type="disulfide bond" evidence="12">
    <location>
        <begin position="653"/>
        <end position="662"/>
    </location>
</feature>
<dbReference type="GO" id="GO:0005102">
    <property type="term" value="F:signaling receptor binding"/>
    <property type="evidence" value="ECO:0007669"/>
    <property type="project" value="InterPro"/>
</dbReference>
<feature type="domain" description="Laminin G" evidence="16">
    <location>
        <begin position="2839"/>
        <end position="3005"/>
    </location>
</feature>
<feature type="disulfide bond" evidence="12">
    <location>
        <begin position="800"/>
        <end position="809"/>
    </location>
</feature>
<feature type="chain" id="PRO_5042832991" description="Laminin subunit alpha-3-like" evidence="15">
    <location>
        <begin position="28"/>
        <end position="3575"/>
    </location>
</feature>
<feature type="domain" description="Laminin EGF-like" evidence="17">
    <location>
        <begin position="1493"/>
        <end position="1538"/>
    </location>
</feature>
<evidence type="ECO:0000313" key="22">
    <source>
        <dbReference type="Proteomes" id="UP001356427"/>
    </source>
</evidence>
<evidence type="ECO:0000256" key="5">
    <source>
        <dbReference type="ARBA" id="ARBA00022737"/>
    </source>
</evidence>
<feature type="disulfide bond" evidence="12">
    <location>
        <begin position="560"/>
        <end position="569"/>
    </location>
</feature>
<feature type="disulfide bond" evidence="12">
    <location>
        <begin position="540"/>
        <end position="552"/>
    </location>
</feature>
<dbReference type="Pfam" id="PF02210">
    <property type="entry name" value="Laminin_G_2"/>
    <property type="match status" value="4"/>
</dbReference>
<dbReference type="PROSITE" id="PS51115">
    <property type="entry name" value="LAMININ_IVA"/>
    <property type="match status" value="1"/>
</dbReference>
<dbReference type="CDD" id="cd00055">
    <property type="entry name" value="EGF_Lam"/>
    <property type="match status" value="16"/>
</dbReference>
<dbReference type="InterPro" id="IPR009254">
    <property type="entry name" value="Laminin_aI"/>
</dbReference>
<dbReference type="PROSITE" id="PS50027">
    <property type="entry name" value="EGF_LAM_2"/>
    <property type="match status" value="13"/>
</dbReference>
<dbReference type="GO" id="GO:0009887">
    <property type="term" value="P:animal organ morphogenesis"/>
    <property type="evidence" value="ECO:0007669"/>
    <property type="project" value="TreeGrafter"/>
</dbReference>
<feature type="disulfide bond" evidence="12">
    <location>
        <begin position="515"/>
        <end position="524"/>
    </location>
</feature>
<dbReference type="FunFam" id="2.10.25.10:FF:000209">
    <property type="entry name" value="Laminin subunit alpha 5"/>
    <property type="match status" value="2"/>
</dbReference>
<feature type="domain" description="Laminin EGF-like" evidence="17">
    <location>
        <begin position="1632"/>
        <end position="1682"/>
    </location>
</feature>
<dbReference type="GO" id="GO:0005576">
    <property type="term" value="C:extracellular region"/>
    <property type="evidence" value="ECO:0007669"/>
    <property type="project" value="UniProtKB-ARBA"/>
</dbReference>
<feature type="disulfide bond" evidence="12">
    <location>
        <begin position="1632"/>
        <end position="1644"/>
    </location>
</feature>
<dbReference type="FunFam" id="2.10.25.10:FF:000083">
    <property type="entry name" value="Laminin subunit alpha"/>
    <property type="match status" value="1"/>
</dbReference>
<evidence type="ECO:0000256" key="8">
    <source>
        <dbReference type="ARBA" id="ARBA00023054"/>
    </source>
</evidence>
<feature type="disulfide bond" evidence="12">
    <location>
        <begin position="678"/>
        <end position="690"/>
    </location>
</feature>
<dbReference type="FunFam" id="2.10.25.10:FF:000388">
    <property type="entry name" value="Laminin subunit alpha"/>
    <property type="match status" value="1"/>
</dbReference>
<evidence type="ECO:0000256" key="11">
    <source>
        <dbReference type="ARBA" id="ARBA00023292"/>
    </source>
</evidence>
<dbReference type="SUPFAM" id="SSF57196">
    <property type="entry name" value="EGF/Laminin"/>
    <property type="match status" value="16"/>
</dbReference>
<feature type="disulfide bond" evidence="12">
    <location>
        <begin position="1634"/>
        <end position="1651"/>
    </location>
</feature>
<dbReference type="PROSITE" id="PS51117">
    <property type="entry name" value="LAMININ_NTER"/>
    <property type="match status" value="1"/>
</dbReference>
<dbReference type="PRINTS" id="PR00011">
    <property type="entry name" value="EGFLAMININ"/>
</dbReference>
<dbReference type="Pfam" id="PF06009">
    <property type="entry name" value="Laminin_II"/>
    <property type="match status" value="1"/>
</dbReference>
<feature type="domain" description="Laminin EGF-like" evidence="17">
    <location>
        <begin position="1583"/>
        <end position="1631"/>
    </location>
</feature>
<dbReference type="FunFam" id="2.10.25.10:FF:000090">
    <property type="entry name" value="laminin subunit alpha"/>
    <property type="match status" value="1"/>
</dbReference>
<dbReference type="SMART" id="SM00136">
    <property type="entry name" value="LamNT"/>
    <property type="match status" value="1"/>
</dbReference>
<dbReference type="PROSITE" id="PS01248">
    <property type="entry name" value="EGF_LAM_1"/>
    <property type="match status" value="5"/>
</dbReference>
<feature type="domain" description="Laminin EGF-like" evidence="17">
    <location>
        <begin position="1915"/>
        <end position="1961"/>
    </location>
</feature>
<feature type="disulfide bond" evidence="12">
    <location>
        <begin position="633"/>
        <end position="645"/>
    </location>
</feature>
<feature type="compositionally biased region" description="Basic residues" evidence="14">
    <location>
        <begin position="1120"/>
        <end position="1133"/>
    </location>
</feature>
<evidence type="ECO:0000256" key="2">
    <source>
        <dbReference type="ARBA" id="ARBA00022525"/>
    </source>
</evidence>
<dbReference type="FunFam" id="2.10.25.10:FF:000135">
    <property type="entry name" value="Laminin subunit beta 4"/>
    <property type="match status" value="1"/>
</dbReference>
<feature type="domain" description="Laminin EGF-like" evidence="17">
    <location>
        <begin position="678"/>
        <end position="723"/>
    </location>
</feature>
<dbReference type="FunFam" id="2.10.25.10:FF:000407">
    <property type="entry name" value="Laminin subunit alpha-3"/>
    <property type="match status" value="1"/>
</dbReference>
<keyword evidence="6" id="KW-0084">Basement membrane</keyword>
<feature type="domain" description="DAD" evidence="20">
    <location>
        <begin position="1104"/>
        <end position="1130"/>
    </location>
</feature>
<keyword evidence="5" id="KW-0677">Repeat</keyword>
<dbReference type="InterPro" id="IPR014767">
    <property type="entry name" value="DAD_dom"/>
</dbReference>
<dbReference type="GO" id="GO:0045995">
    <property type="term" value="P:regulation of embryonic development"/>
    <property type="evidence" value="ECO:0007669"/>
    <property type="project" value="InterPro"/>
</dbReference>
<feature type="domain" description="Laminin EGF-like" evidence="17">
    <location>
        <begin position="1962"/>
        <end position="2017"/>
    </location>
</feature>
<evidence type="ECO:0000313" key="21">
    <source>
        <dbReference type="EMBL" id="KAK6310751.1"/>
    </source>
</evidence>
<dbReference type="PANTHER" id="PTHR10574:SF406">
    <property type="entry name" value="LAMININ SUBUNIT ALPHA 5"/>
    <property type="match status" value="1"/>
</dbReference>
<dbReference type="GO" id="GO:0005604">
    <property type="term" value="C:basement membrane"/>
    <property type="evidence" value="ECO:0007669"/>
    <property type="project" value="UniProtKB-SubCell"/>
</dbReference>
<dbReference type="SMART" id="SM00180">
    <property type="entry name" value="EGF_Lam"/>
    <property type="match status" value="17"/>
</dbReference>
<keyword evidence="22" id="KW-1185">Reference proteome</keyword>
<gene>
    <name evidence="21" type="ORF">J4Q44_G00188060</name>
</gene>
<feature type="disulfide bond" evidence="12">
    <location>
        <begin position="1514"/>
        <end position="1523"/>
    </location>
</feature>
<evidence type="ECO:0000259" key="17">
    <source>
        <dbReference type="PROSITE" id="PS50027"/>
    </source>
</evidence>
<sequence length="3575" mass="394047">MARGMKGAHPAALLCTFTLLLWGDVYAQLSFNEITGFSLSPPYFNLAEGSRISATATCGQDETGRPRSDLYCKLVGGPTFGLPSQTIQGQYCDRCNSNEPNKAHPVSNAIDGTERWWQSPPLSRGPMYNEVNVTLNLGQLFHVAYVLIKFANAPRPDLWVLERSLDHGKTYAAWQYFAHSKRECIERFGKQPNGRIVRDDDQICTTEYSKTVPLENGEIVVSLVNGRPGSKNFTYSPVLRDFTKATNIRLHFLRTSTLLGHLISKAQRDPTVTRRYYYSIKDISVGGRCVCHGHAQVCGGRNQGNPNRLQCECKHNTCGESCDRCCPGFNQKPWRAATTDSPNECQPCQCHSHATECYYDPEVEQRAASLDTFGSYNGGGVCIKCQHNTAGVNCELCADGFYRPHGVPPQSHSGCIPCRCDARTTAGCEIGTGRCRCRPEFTGNNCERCADGYYGYPQCIRYPIYQPTTKSHAGHIVGPTACPAGYFGPPSCQQCLCDRRGSVLELCDASGRCMCREGVEGQRCDRCRPGHHTFPNCQVCRCDGAGVNDRVCGPNRQCRCRANYIGQQCDQCAPGYYGYPDCSFCQCSGEGSYDPMCNPVSGQCLCRPGVVGQQCDRCAGSGLRFPQCSVTVCRCDGAGVTDRVCGPNGQCHCHANYVGQQCDQCAPGYYGYPDCATCQCSGEGSYDPMCNPVSGQCLCRPGVVGQQCDHCAGSGLRFPQCSAFISQCNPAGSEVTTADPQTGSCGCLPNVDGTLCDTCKPLYWNLATENPSGCIECHCDVKGTLSGVGECQQKSGQCFCKPNVCSHTCDTCKEGYYLLQKRNYFGCQGCQCDVGGAISRGCDEMSGQCQCRKNIVGRTCNEPAPNYYFPSLHHVRYEVEDGITPNARPVRFGYDPQEFPEFSWRGYAIMSPAQPEVILSLAVGFPGPFHIVFRYITPTPLRPTQGWRHRGRVRARILVVDEPGFHSCCDLRVTVHVDEARRSLFRLVLRYANPSSKDSVTGSVMAAYARGGQGSGQSKEVVFPPSASPAYLTVPGDGFAELFSLTPGKWIIRIRAEGLLLDYLVLLPSDYYEAPILQEKITQPCTYTSTANRDANCLLYKHVAMDRLSSVLGSQGQFSSRRRRRRRQARVRRPTPDHPDMASLTGRQAQLQLNLRVSRPGPYILVLEYASEVDTVQNVNLIIIGQSESQIQARANIYSCQYSFLCRSVVVDGINRMAVFQFTHKAKLLLQTSTASLLLYKVYAVPAEEFSMDYVDPKVLCVSVHGRFTEDSQYCVPSQYDRPSSALVLDAARDGRLSSHWVVPQQREIEEWRQRRQSGAGGFPLPGVQSEGVLLKSPQTEISFSARVAAPGRYVFVVHYCQPEHTTFPVEVRVDAGHTWTGFVNASFCPGVSCCREVVIAERRIALDLPQQDVAISLKVPPGKTLTLDYILVVPDDSYTPDLLKEKPLDKSSDFTRQCEGQGFFIDSRTSSQFCQDSARSLVAAYSDGALPCYCDKSGATGPTCNPVGGQCPCRPHVIGRQCTRCATGYYGFPYCKPCDCGQRLCHEVTGQCICPPQTVKPACDVCESQTFSYHPLVGCEGCDCSPNGVKAIAGRDCDRDTGRCMCKPRIGGRQCDRCAAGFYRFPECLPCNCNQGGVTPDICHPDTGQCLCKRNVQGAHCDACRDGSFHFDPSHPRGCISCFCFGANSQCQSSGKRRGKFVDMRGWRLERADQEEVASVLNPSSNTVVADVQELPGTTQLLHWVAPPSYLGDRVSSYGGYLTYQAKSFGIPSEGMSLMDRRPDVLLSGQEMALVHMAPKTPDPDRLHQGRVQLVEGNWRHAGTNRPVSREDLMVVLAGLVGLRVRALYFTQSQRLSLGEVGLEEATDTGAGGPASTVEQCACSPLYRGDSCQKCATGYYRDGSGPYLGRCVPCSCNGLANECDERTGRCLNCQYSTAGDRCERCKEGYYGDAAQRSCQVCPCPFSVPANSFAVGCREAAGGFQCVCKQGYTGDRCERCAPGYYGDPLTAGGSCRPCDCNGNGNNCDSRTGVCKNTLEPGDTNTDEQCQVCDNCAQTLLNDLQSLDEELGRIKTQLDSASISASSQDRLRKLENAITETKSLVNKFSSSVNSLKPKVSQLEQDTLSVNEDINALKGKADDRAVDAQTVLGDVDKTHLRAKDLDTEAKNLLKKILALLQHLKESGSSGGGVPNENLAKMLSEAERMVKEMEKRNFNPQKDAAEKEKDEAQKLLDYIKANVTKQYDQNEAAANRVKGLLKDYEAKLKDLEEALKLAGDMVKKANTQNGLNTEALEDILKRMEDLKKERKKVQDQIAMAEDQLKDTKYLLRRLDDSKTEYEHLAAQLDGARTDLTKKVNDISQAAAKEDIVERAEKHAENLAKLAKELQDAVRDSSGRSDVRDAMDAIKAYKNITDAVNAAEKAAKEAKDAADKALKDVKKEDLTKRAKNLKDSGNDLLRNTEDAEKDLKEVSDDLTAQKKRLKDAEKKKKALEKDLMDAQAELNNIMRDDIGEMLDEAKRKAASANDTASTTMDRLNAIREEVDKINVMPSDSNLSSVMDDVDKSVRNLLNTIPSLQDKILEVEELSSQLSPVTNISENIKRIKELIEQSRDAANRVVVPMKFSGEGHVELRPPRDMEDLKAYTALSLSLQRPVNPDIGRGDGTRRRRQETTTTDKGDMFVLYLGNQDSSKDYIGMALRKNVLFCVYKLSGEEYEIKTDYITRSFSEPAFFDKVDLHRIYQDAQVILTKLFTSNEPDLPQASSKQGELTRNLLNLDPSDVVFYVGGYPAQFTPPASLNYPNYKGCIELSTFNDRFISLYNFKKAVKINLETPCKRYVQPVVYDYFEGTGYAKVSTQGVMVPTLLLSQTISTRSENGLLLYIGNEDNYYSVTFERGYVVIHSNLLREPARSTTKVFPVVADSAEVLIIMESKGSQEMKIRVATNEVVKANVQYTPGGFTDYYIGGLPQALREKHNITTQPLKGCMKNVKLNSKYPTFQEKVGISRGCPKDFLASRKAEFNVGSSLSAALKGFSLANDVTVSLGFKSSEKEGLLLQNTESSIGAIELALVDGYVVLTFKDEVWKSWKSSKQYQDGKWHYLTATRRVSPQSIALRIDEDDMGGQITLGSFRSNPDSVFLGKDTFKGCLSNLYLRRPESLYIAEDLSQFSSTGDVLLDMCNADRSPQLMLDRNTSRKDVGMEVSDDSLSVCAHPALVKHAYHIGGTVSSLSYSFTPQALQPRPHFSLDVRTKSAKGLLFYAATRGGSSHMALYLSKGRIRLSVDKRREIFNREKYNDGKWHSVIFSLEKKKFRLVVDGIRAQDGQLTSDEATSKELISPLYMGSAPDSLNKELKWKLLPRLSVIGCVRNFKMNGTPMPEPTMNHGAGPCFDGQAQSGAYFSGRGAYVIINDSFVVGSSFEVVFDIRPRSLTGVLLHAGDSSRPRRGPNAGHHLSLYMHRGEVVARVNNGAGEFNVSVRPKQPLCDGMFHRVAVIKRNNVVEMHVDTEGDHKIGPSSSSSTLTKDPLYVGGIPEMSMHLTLPVTGSFEGCIQNMKINEDPVSFKKLSGVFGPVNLRECPAG</sequence>